<dbReference type="InterPro" id="IPR052018">
    <property type="entry name" value="PHP_domain"/>
</dbReference>
<dbReference type="Proteomes" id="UP000315215">
    <property type="component" value="Chromosome"/>
</dbReference>
<dbReference type="EMBL" id="CP041666">
    <property type="protein sequence ID" value="QDP38992.1"/>
    <property type="molecule type" value="Genomic_DNA"/>
</dbReference>
<dbReference type="Pfam" id="PF02811">
    <property type="entry name" value="PHP"/>
    <property type="match status" value="1"/>
</dbReference>
<evidence type="ECO:0000259" key="1">
    <source>
        <dbReference type="SMART" id="SM00481"/>
    </source>
</evidence>
<keyword evidence="3" id="KW-1185">Reference proteome</keyword>
<organism evidence="2 3">
    <name type="scientific">Radiobacillus deserti</name>
    <dbReference type="NCBI Taxonomy" id="2594883"/>
    <lineage>
        <taxon>Bacteria</taxon>
        <taxon>Bacillati</taxon>
        <taxon>Bacillota</taxon>
        <taxon>Bacilli</taxon>
        <taxon>Bacillales</taxon>
        <taxon>Bacillaceae</taxon>
        <taxon>Radiobacillus</taxon>
    </lineage>
</organism>
<dbReference type="Pfam" id="PF13263">
    <property type="entry name" value="PHP_C"/>
    <property type="match status" value="1"/>
</dbReference>
<dbReference type="InterPro" id="IPR016195">
    <property type="entry name" value="Pol/histidinol_Pase-like"/>
</dbReference>
<dbReference type="PANTHER" id="PTHR42924:SF3">
    <property type="entry name" value="POLYMERASE_HISTIDINOL PHOSPHATASE N-TERMINAL DOMAIN-CONTAINING PROTEIN"/>
    <property type="match status" value="1"/>
</dbReference>
<evidence type="ECO:0000313" key="2">
    <source>
        <dbReference type="EMBL" id="QDP38992.1"/>
    </source>
</evidence>
<gene>
    <name evidence="2" type="ORF">FN924_01435</name>
</gene>
<dbReference type="OrthoDB" id="9777619at2"/>
<dbReference type="InterPro" id="IPR003141">
    <property type="entry name" value="Pol/His_phosphatase_N"/>
</dbReference>
<dbReference type="GO" id="GO:0035312">
    <property type="term" value="F:5'-3' DNA exonuclease activity"/>
    <property type="evidence" value="ECO:0007669"/>
    <property type="project" value="TreeGrafter"/>
</dbReference>
<name>A0A516KC79_9BACI</name>
<dbReference type="KEGG" id="aqt:FN924_01435"/>
<feature type="domain" description="Polymerase/histidinol phosphatase N-terminal" evidence="1">
    <location>
        <begin position="3"/>
        <end position="83"/>
    </location>
</feature>
<dbReference type="InterPro" id="IPR004013">
    <property type="entry name" value="PHP_dom"/>
</dbReference>
<dbReference type="SUPFAM" id="SSF89550">
    <property type="entry name" value="PHP domain-like"/>
    <property type="match status" value="1"/>
</dbReference>
<proteinExistence type="predicted"/>
<evidence type="ECO:0000313" key="3">
    <source>
        <dbReference type="Proteomes" id="UP000315215"/>
    </source>
</evidence>
<dbReference type="SMART" id="SM00481">
    <property type="entry name" value="POLIIIAc"/>
    <property type="match status" value="1"/>
</dbReference>
<protein>
    <submittedName>
        <fullName evidence="2">PHP domain-containing protein</fullName>
    </submittedName>
</protein>
<accession>A0A516KC79</accession>
<dbReference type="GO" id="GO:0004534">
    <property type="term" value="F:5'-3' RNA exonuclease activity"/>
    <property type="evidence" value="ECO:0007669"/>
    <property type="project" value="TreeGrafter"/>
</dbReference>
<sequence>MNIDFHTHVKISKKSAFMPDYFKEMMQEAKENGLTALAMTEHFNTSRFTDIYDYLEANYPYEHGYYDIHGLKLFPGMEVDIFETGHILLIGDRSDILQIREALNEHTERVSFVHFDQLMEITAPYNLLKIGAHPFRESTPLYHLKPEQLSQLDALDLNGKDLHSQGIEPYQSKMKNFSEQLNLPIVGGSDTHQYFQYGCVYNEFKEECQDVNDLKNCIQGRRYNVTVSNDLHLKVKAAIVVKNLLKKQLDNKEAATAQ</sequence>
<dbReference type="AlphaFoldDB" id="A0A516KC79"/>
<dbReference type="PANTHER" id="PTHR42924">
    <property type="entry name" value="EXONUCLEASE"/>
    <property type="match status" value="1"/>
</dbReference>
<reference evidence="2 3" key="1">
    <citation type="submission" date="2019-07" db="EMBL/GenBank/DDBJ databases">
        <authorList>
            <person name="Li J."/>
        </authorList>
    </citation>
    <scope>NUCLEOTIDE SEQUENCE [LARGE SCALE GENOMIC DNA]</scope>
    <source>
        <strain evidence="2 3">TKL69</strain>
    </source>
</reference>
<dbReference type="RefSeq" id="WP_143891742.1">
    <property type="nucleotide sequence ID" value="NZ_CP041666.1"/>
</dbReference>
<dbReference type="Gene3D" id="3.20.20.140">
    <property type="entry name" value="Metal-dependent hydrolases"/>
    <property type="match status" value="1"/>
</dbReference>